<dbReference type="EMBL" id="PPSL01000002">
    <property type="protein sequence ID" value="PQJ11690.1"/>
    <property type="molecule type" value="Genomic_DNA"/>
</dbReference>
<dbReference type="Proteomes" id="UP000239872">
    <property type="component" value="Unassembled WGS sequence"/>
</dbReference>
<evidence type="ECO:0000313" key="1">
    <source>
        <dbReference type="EMBL" id="PQJ11690.1"/>
    </source>
</evidence>
<dbReference type="InterPro" id="IPR011256">
    <property type="entry name" value="Reg_factor_effector_dom_sf"/>
</dbReference>
<proteinExistence type="predicted"/>
<sequence length="137" mass="15326">METIAIDNDILVAYIQASSFPERVMAVHEQLHLHFPGTDKNRKFYGLSRPENDGAISYKAAVEVRDEAEAQLQGLQTLIIQRGNYVSVTIQNFMQDIGSIGSAFQHLLMQPGIDPNGYCVEVYLNEKDVQCIVRIVG</sequence>
<protein>
    <submittedName>
        <fullName evidence="1">Transcriptional regulator</fullName>
    </submittedName>
</protein>
<reference evidence="1 2" key="1">
    <citation type="submission" date="2018-01" db="EMBL/GenBank/DDBJ databases">
        <title>A novel member of the phylum Bacteroidetes isolated from glacier ice.</title>
        <authorList>
            <person name="Liu Q."/>
            <person name="Xin Y.-H."/>
        </authorList>
    </citation>
    <scope>NUCLEOTIDE SEQUENCE [LARGE SCALE GENOMIC DNA]</scope>
    <source>
        <strain evidence="1 2">RB1R16</strain>
    </source>
</reference>
<name>A0A2S7SXN7_9BACT</name>
<dbReference type="OrthoDB" id="328886at2"/>
<gene>
    <name evidence="1" type="ORF">CJD36_007810</name>
</gene>
<organism evidence="1 2">
    <name type="scientific">Flavipsychrobacter stenotrophus</name>
    <dbReference type="NCBI Taxonomy" id="2077091"/>
    <lineage>
        <taxon>Bacteria</taxon>
        <taxon>Pseudomonadati</taxon>
        <taxon>Bacteroidota</taxon>
        <taxon>Chitinophagia</taxon>
        <taxon>Chitinophagales</taxon>
        <taxon>Chitinophagaceae</taxon>
        <taxon>Flavipsychrobacter</taxon>
    </lineage>
</organism>
<evidence type="ECO:0000313" key="2">
    <source>
        <dbReference type="Proteomes" id="UP000239872"/>
    </source>
</evidence>
<comment type="caution">
    <text evidence="1">The sequence shown here is derived from an EMBL/GenBank/DDBJ whole genome shotgun (WGS) entry which is preliminary data.</text>
</comment>
<dbReference type="AlphaFoldDB" id="A0A2S7SXN7"/>
<dbReference type="RefSeq" id="WP_105038570.1">
    <property type="nucleotide sequence ID" value="NZ_PPSL01000002.1"/>
</dbReference>
<keyword evidence="2" id="KW-1185">Reference proteome</keyword>
<dbReference type="Gene3D" id="3.20.80.10">
    <property type="entry name" value="Regulatory factor, effector binding domain"/>
    <property type="match status" value="1"/>
</dbReference>
<accession>A0A2S7SXN7</accession>